<dbReference type="HOGENOM" id="CLU_064130_1_0_1"/>
<evidence type="ECO:0000256" key="1">
    <source>
        <dbReference type="SAM" id="Coils"/>
    </source>
</evidence>
<protein>
    <submittedName>
        <fullName evidence="2">Uncharacterized protein</fullName>
    </submittedName>
</protein>
<sequence>MAAVLAPPNQNHVLPPPLDPPGVHFIAGGVLQAPIGIVHDLPAENVLRNDIEQLCNATLTIDTAFQEIGQMLSQVTKEQKKRVKLYKICYGLETRWKQHHEAYKKLLWRSREVAGKAQFAVDDFRNAFLPCLRDPSTTVPQRQQLAQNYIKKLEEKSETSQNLSQEFSDFVGTLGKYIAEFSRAVEGLDCHEQTEKCDMLEDKLDDAKAAMNEGESIGLEVCQGRFRDWGSRPTHSLGSCVVGGAAWCCGSLYSNIQDLHPHVMHMLASQECNTIKNDLD</sequence>
<dbReference type="OrthoDB" id="2673102at2759"/>
<evidence type="ECO:0000313" key="3">
    <source>
        <dbReference type="Proteomes" id="UP000053647"/>
    </source>
</evidence>
<evidence type="ECO:0000313" key="2">
    <source>
        <dbReference type="EMBL" id="KIJ04354.1"/>
    </source>
</evidence>
<reference evidence="2 3" key="1">
    <citation type="submission" date="2014-06" db="EMBL/GenBank/DDBJ databases">
        <authorList>
            <consortium name="DOE Joint Genome Institute"/>
            <person name="Kuo A."/>
            <person name="Kohler A."/>
            <person name="Nagy L.G."/>
            <person name="Floudas D."/>
            <person name="Copeland A."/>
            <person name="Barry K.W."/>
            <person name="Cichocki N."/>
            <person name="Veneault-Fourrey C."/>
            <person name="LaButti K."/>
            <person name="Lindquist E.A."/>
            <person name="Lipzen A."/>
            <person name="Lundell T."/>
            <person name="Morin E."/>
            <person name="Murat C."/>
            <person name="Sun H."/>
            <person name="Tunlid A."/>
            <person name="Henrissat B."/>
            <person name="Grigoriev I.V."/>
            <person name="Hibbett D.S."/>
            <person name="Martin F."/>
            <person name="Nordberg H.P."/>
            <person name="Cantor M.N."/>
            <person name="Hua S.X."/>
        </authorList>
    </citation>
    <scope>NUCLEOTIDE SEQUENCE [LARGE SCALE GENOMIC DNA]</scope>
    <source>
        <strain evidence="2 3">ATCC 200175</strain>
    </source>
</reference>
<dbReference type="EMBL" id="KN821910">
    <property type="protein sequence ID" value="KIJ04354.1"/>
    <property type="molecule type" value="Genomic_DNA"/>
</dbReference>
<keyword evidence="3" id="KW-1185">Reference proteome</keyword>
<organism evidence="2 3">
    <name type="scientific">Paxillus involutus ATCC 200175</name>
    <dbReference type="NCBI Taxonomy" id="664439"/>
    <lineage>
        <taxon>Eukaryota</taxon>
        <taxon>Fungi</taxon>
        <taxon>Dikarya</taxon>
        <taxon>Basidiomycota</taxon>
        <taxon>Agaricomycotina</taxon>
        <taxon>Agaricomycetes</taxon>
        <taxon>Agaricomycetidae</taxon>
        <taxon>Boletales</taxon>
        <taxon>Paxilineae</taxon>
        <taxon>Paxillaceae</taxon>
        <taxon>Paxillus</taxon>
    </lineage>
</organism>
<proteinExistence type="predicted"/>
<dbReference type="AlphaFoldDB" id="A0A0C9SLF9"/>
<gene>
    <name evidence="2" type="ORF">PAXINDRAFT_104210</name>
</gene>
<feature type="non-terminal residue" evidence="2">
    <location>
        <position position="1"/>
    </location>
</feature>
<dbReference type="Proteomes" id="UP000053647">
    <property type="component" value="Unassembled WGS sequence"/>
</dbReference>
<feature type="coiled-coil region" evidence="1">
    <location>
        <begin position="190"/>
        <end position="217"/>
    </location>
</feature>
<name>A0A0C9SLF9_PAXIN</name>
<keyword evidence="1" id="KW-0175">Coiled coil</keyword>
<reference evidence="3" key="2">
    <citation type="submission" date="2015-01" db="EMBL/GenBank/DDBJ databases">
        <title>Evolutionary Origins and Diversification of the Mycorrhizal Mutualists.</title>
        <authorList>
            <consortium name="DOE Joint Genome Institute"/>
            <consortium name="Mycorrhizal Genomics Consortium"/>
            <person name="Kohler A."/>
            <person name="Kuo A."/>
            <person name="Nagy L.G."/>
            <person name="Floudas D."/>
            <person name="Copeland A."/>
            <person name="Barry K.W."/>
            <person name="Cichocki N."/>
            <person name="Veneault-Fourrey C."/>
            <person name="LaButti K."/>
            <person name="Lindquist E.A."/>
            <person name="Lipzen A."/>
            <person name="Lundell T."/>
            <person name="Morin E."/>
            <person name="Murat C."/>
            <person name="Riley R."/>
            <person name="Ohm R."/>
            <person name="Sun H."/>
            <person name="Tunlid A."/>
            <person name="Henrissat B."/>
            <person name="Grigoriev I.V."/>
            <person name="Hibbett D.S."/>
            <person name="Martin F."/>
        </authorList>
    </citation>
    <scope>NUCLEOTIDE SEQUENCE [LARGE SCALE GENOMIC DNA]</scope>
    <source>
        <strain evidence="3">ATCC 200175</strain>
    </source>
</reference>
<accession>A0A0C9SLF9</accession>